<dbReference type="OrthoDB" id="192148at2759"/>
<accession>A0A369J2U8</accession>
<dbReference type="Proteomes" id="UP000076154">
    <property type="component" value="Unassembled WGS sequence"/>
</dbReference>
<dbReference type="InterPro" id="IPR059179">
    <property type="entry name" value="MLKL-like_MCAfunc"/>
</dbReference>
<dbReference type="AlphaFoldDB" id="A0A369J2U8"/>
<evidence type="ECO:0000256" key="1">
    <source>
        <dbReference type="SAM" id="MobiDB-lite"/>
    </source>
</evidence>
<evidence type="ECO:0000313" key="3">
    <source>
        <dbReference type="Proteomes" id="UP000076154"/>
    </source>
</evidence>
<organism evidence="2 3">
    <name type="scientific">Hypsizygus marmoreus</name>
    <name type="common">White beech mushroom</name>
    <name type="synonym">Agaricus marmoreus</name>
    <dbReference type="NCBI Taxonomy" id="39966"/>
    <lineage>
        <taxon>Eukaryota</taxon>
        <taxon>Fungi</taxon>
        <taxon>Dikarya</taxon>
        <taxon>Basidiomycota</taxon>
        <taxon>Agaricomycotina</taxon>
        <taxon>Agaricomycetes</taxon>
        <taxon>Agaricomycetidae</taxon>
        <taxon>Agaricales</taxon>
        <taxon>Tricholomatineae</taxon>
        <taxon>Lyophyllaceae</taxon>
        <taxon>Hypsizygus</taxon>
    </lineage>
</organism>
<dbReference type="InterPro" id="IPR036537">
    <property type="entry name" value="Adaptor_Cbl_N_dom_sf"/>
</dbReference>
<gene>
    <name evidence="2" type="ORF">Hypma_016168</name>
</gene>
<feature type="region of interest" description="Disordered" evidence="1">
    <location>
        <begin position="325"/>
        <end position="355"/>
    </location>
</feature>
<proteinExistence type="predicted"/>
<keyword evidence="3" id="KW-1185">Reference proteome</keyword>
<dbReference type="CDD" id="cd21037">
    <property type="entry name" value="MLKL_NTD"/>
    <property type="match status" value="1"/>
</dbReference>
<sequence length="355" mass="38242">MLRSKTAKESSKKARKPTDIVLGASEVILSTLQNTACLTPVPFLCDATTLAVGIINAAQGARGNKDALRRLGNDAGALVCAILSKESDSMDRTSSSRTLDINLEALVSTLKSIQKFAAKGASRAFLSRAMLHRYDLAKIQECRENVRQALDVFGLRSTIELHENVATIIQLVSDRRTAVDIPGTSQAIQEPRPRETQRREECVEGGNQERAADRMVLQRDLEEGRGIVQPLSADDHHPVTAPYTPRPPEPPASSRTNPFVAESLSASYSAQEGETLDLQPSGLTSSIPTPSFPPPPPHTNTNPFLDNPASFTSVSGNYSVVNGGVTNTNSGNTTTTTVSGSGNDSSVRIRRIRRR</sequence>
<dbReference type="EMBL" id="LUEZ02000095">
    <property type="protein sequence ID" value="RDB14957.1"/>
    <property type="molecule type" value="Genomic_DNA"/>
</dbReference>
<reference evidence="2" key="1">
    <citation type="submission" date="2018-04" db="EMBL/GenBank/DDBJ databases">
        <title>Whole genome sequencing of Hypsizygus marmoreus.</title>
        <authorList>
            <person name="Choi I.-G."/>
            <person name="Min B."/>
            <person name="Kim J.-G."/>
            <person name="Kim S."/>
            <person name="Oh Y.-L."/>
            <person name="Kong W.-S."/>
            <person name="Park H."/>
            <person name="Jeong J."/>
            <person name="Song E.-S."/>
        </authorList>
    </citation>
    <scope>NUCLEOTIDE SEQUENCE [LARGE SCALE GENOMIC DNA]</scope>
    <source>
        <strain evidence="2">51987-8</strain>
    </source>
</reference>
<feature type="region of interest" description="Disordered" evidence="1">
    <location>
        <begin position="182"/>
        <end position="213"/>
    </location>
</feature>
<dbReference type="GO" id="GO:0007166">
    <property type="term" value="P:cell surface receptor signaling pathway"/>
    <property type="evidence" value="ECO:0007669"/>
    <property type="project" value="InterPro"/>
</dbReference>
<feature type="compositionally biased region" description="Low complexity" evidence="1">
    <location>
        <begin position="325"/>
        <end position="346"/>
    </location>
</feature>
<evidence type="ECO:0000313" key="2">
    <source>
        <dbReference type="EMBL" id="RDB14957.1"/>
    </source>
</evidence>
<protein>
    <submittedName>
        <fullName evidence="2">Uncharacterized protein</fullName>
    </submittedName>
</protein>
<dbReference type="Gene3D" id="1.20.930.20">
    <property type="entry name" value="Adaptor protein Cbl, N-terminal domain"/>
    <property type="match status" value="1"/>
</dbReference>
<feature type="compositionally biased region" description="Basic and acidic residues" evidence="1">
    <location>
        <begin position="191"/>
        <end position="202"/>
    </location>
</feature>
<feature type="region of interest" description="Disordered" evidence="1">
    <location>
        <begin position="227"/>
        <end position="309"/>
    </location>
</feature>
<name>A0A369J2U8_HYPMA</name>
<comment type="caution">
    <text evidence="2">The sequence shown here is derived from an EMBL/GenBank/DDBJ whole genome shotgun (WGS) entry which is preliminary data.</text>
</comment>
<dbReference type="InParanoid" id="A0A369J2U8"/>
<dbReference type="STRING" id="39966.A0A369J2U8"/>